<name>A0AA38LSZ5_9TREE</name>
<sequence length="341" mass="35916">MQSTDLHAFSPIHAVALRPKQNSEVAFGAVSASKSGLTTQEVRDKSLAGVKDRQANRETGGRMKGKVGIITGVGPVAGIGTAAARIYAREGASHLYLLDFQGEQLPQLAAELQQHYPTLKVTWTQGDAASDEHIQKIIKQAMEEEGRLDFFFANAGISIPKPKLKEGDDPAIAGLKGMAKGMSGTDAEDVFLAVKYASAALARVNPAKGKTIPGGSLVLTASVAGKLANAGPIPYSASKAAVISMAQTAAYELTGQNIRVNAICPGLIQTDMTKLAFDYARATGKEHRMGTLNPLLRQGLPHEVAELAVWLSSDESSYVNGQALSVDGGLTGSMPYIRAKM</sequence>
<protein>
    <submittedName>
        <fullName evidence="3">2,4-dienoyl-CoA reductase</fullName>
    </submittedName>
</protein>
<evidence type="ECO:0000313" key="3">
    <source>
        <dbReference type="EMBL" id="KAI9634108.1"/>
    </source>
</evidence>
<dbReference type="PANTHER" id="PTHR43180:SF66">
    <property type="entry name" value="SHORT-CHAIN DEHYDROGENASE_REDUCTASE FAMILY PROTEIN"/>
    <property type="match status" value="1"/>
</dbReference>
<dbReference type="GeneID" id="77724963"/>
<dbReference type="Gene3D" id="3.40.50.720">
    <property type="entry name" value="NAD(P)-binding Rossmann-like Domain"/>
    <property type="match status" value="1"/>
</dbReference>
<dbReference type="RefSeq" id="XP_052943885.1">
    <property type="nucleotide sequence ID" value="XM_053085762.1"/>
</dbReference>
<comment type="similarity">
    <text evidence="1">Belongs to the short-chain dehydrogenases/reductases (SDR) family.</text>
</comment>
<organism evidence="3 4">
    <name type="scientific">Dioszegia hungarica</name>
    <dbReference type="NCBI Taxonomy" id="4972"/>
    <lineage>
        <taxon>Eukaryota</taxon>
        <taxon>Fungi</taxon>
        <taxon>Dikarya</taxon>
        <taxon>Basidiomycota</taxon>
        <taxon>Agaricomycotina</taxon>
        <taxon>Tremellomycetes</taxon>
        <taxon>Tremellales</taxon>
        <taxon>Bulleribasidiaceae</taxon>
        <taxon>Dioszegia</taxon>
    </lineage>
</organism>
<gene>
    <name evidence="3" type="ORF">MKK02DRAFT_17257</name>
</gene>
<keyword evidence="2" id="KW-0560">Oxidoreductase</keyword>
<evidence type="ECO:0000256" key="1">
    <source>
        <dbReference type="ARBA" id="ARBA00006484"/>
    </source>
</evidence>
<dbReference type="InterPro" id="IPR036291">
    <property type="entry name" value="NAD(P)-bd_dom_sf"/>
</dbReference>
<proteinExistence type="inferred from homology"/>
<dbReference type="GO" id="GO:0016491">
    <property type="term" value="F:oxidoreductase activity"/>
    <property type="evidence" value="ECO:0007669"/>
    <property type="project" value="UniProtKB-KW"/>
</dbReference>
<evidence type="ECO:0000313" key="4">
    <source>
        <dbReference type="Proteomes" id="UP001164286"/>
    </source>
</evidence>
<dbReference type="PRINTS" id="PR00080">
    <property type="entry name" value="SDRFAMILY"/>
</dbReference>
<dbReference type="PRINTS" id="PR00081">
    <property type="entry name" value="GDHRDH"/>
</dbReference>
<keyword evidence="4" id="KW-1185">Reference proteome</keyword>
<evidence type="ECO:0000256" key="2">
    <source>
        <dbReference type="ARBA" id="ARBA00023002"/>
    </source>
</evidence>
<dbReference type="InterPro" id="IPR002347">
    <property type="entry name" value="SDR_fam"/>
</dbReference>
<dbReference type="PANTHER" id="PTHR43180">
    <property type="entry name" value="3-OXOACYL-(ACYL-CARRIER-PROTEIN) REDUCTASE (AFU_ORTHOLOGUE AFUA_6G11210)"/>
    <property type="match status" value="1"/>
</dbReference>
<dbReference type="Pfam" id="PF13561">
    <property type="entry name" value="adh_short_C2"/>
    <property type="match status" value="1"/>
</dbReference>
<accession>A0AA38LSZ5</accession>
<dbReference type="CDD" id="cd05233">
    <property type="entry name" value="SDR_c"/>
    <property type="match status" value="1"/>
</dbReference>
<comment type="caution">
    <text evidence="3">The sequence shown here is derived from an EMBL/GenBank/DDBJ whole genome shotgun (WGS) entry which is preliminary data.</text>
</comment>
<reference evidence="3" key="1">
    <citation type="journal article" date="2022" name="G3 (Bethesda)">
        <title>High quality genome of the basidiomycete yeast Dioszegia hungarica PDD-24b-2 isolated from cloud water.</title>
        <authorList>
            <person name="Jarrige D."/>
            <person name="Haridas S."/>
            <person name="Bleykasten-Grosshans C."/>
            <person name="Joly M."/>
            <person name="Nadalig T."/>
            <person name="Sancelme M."/>
            <person name="Vuilleumier S."/>
            <person name="Grigoriev I.V."/>
            <person name="Amato P."/>
            <person name="Bringel F."/>
        </authorList>
    </citation>
    <scope>NUCLEOTIDE SEQUENCE</scope>
    <source>
        <strain evidence="3">PDD-24b-2</strain>
    </source>
</reference>
<dbReference type="SUPFAM" id="SSF51735">
    <property type="entry name" value="NAD(P)-binding Rossmann-fold domains"/>
    <property type="match status" value="1"/>
</dbReference>
<dbReference type="EMBL" id="JAKWFO010000008">
    <property type="protein sequence ID" value="KAI9634108.1"/>
    <property type="molecule type" value="Genomic_DNA"/>
</dbReference>
<dbReference type="AlphaFoldDB" id="A0AA38LSZ5"/>
<dbReference type="Proteomes" id="UP001164286">
    <property type="component" value="Unassembled WGS sequence"/>
</dbReference>